<evidence type="ECO:0000313" key="13">
    <source>
        <dbReference type="EMBL" id="RCW46115.1"/>
    </source>
</evidence>
<reference evidence="13 14" key="1">
    <citation type="submission" date="2018-07" db="EMBL/GenBank/DDBJ databases">
        <title>Genomic Encyclopedia of Type Strains, Phase III (KMG-III): the genomes of soil and plant-associated and newly described type strains.</title>
        <authorList>
            <person name="Whitman W."/>
        </authorList>
    </citation>
    <scope>NUCLEOTIDE SEQUENCE [LARGE SCALE GENOMIC DNA]</scope>
    <source>
        <strain evidence="13 14">CECT 8575</strain>
    </source>
</reference>
<keyword evidence="11" id="KW-0963">Cytoplasm</keyword>
<evidence type="ECO:0000256" key="11">
    <source>
        <dbReference type="HAMAP-Rule" id="MF_01479"/>
    </source>
</evidence>
<comment type="PTM">
    <text evidence="11">Upon Fe-S cluster removal intramolecular disulfide bonds are formed.</text>
</comment>
<keyword evidence="5 11" id="KW-0408">Iron</keyword>
<evidence type="ECO:0000256" key="10">
    <source>
        <dbReference type="ARBA" id="ARBA00023163"/>
    </source>
</evidence>
<comment type="cofactor">
    <cofactor evidence="11">
        <name>[4Fe-4S] cluster</name>
        <dbReference type="ChEBI" id="CHEBI:49883"/>
    </cofactor>
    <text evidence="11">Binds 1 [4Fe-4S] cluster per subunit. Following nitrosylation of the [4Fe-4S] cluster binds 1 [4Fe-8(NO)] cluster per subunit.</text>
</comment>
<proteinExistence type="inferred from homology"/>
<feature type="binding site" evidence="11">
    <location>
        <position position="52"/>
    </location>
    <ligand>
        <name>[4Fe-4S] cluster</name>
        <dbReference type="ChEBI" id="CHEBI:49883"/>
    </ligand>
</feature>
<protein>
    <recommendedName>
        <fullName evidence="11">Transcriptional regulator WhiB</fullName>
    </recommendedName>
</protein>
<evidence type="ECO:0000259" key="12">
    <source>
        <dbReference type="PROSITE" id="PS51674"/>
    </source>
</evidence>
<keyword evidence="14" id="KW-1185">Reference proteome</keyword>
<comment type="caution">
    <text evidence="13">The sequence shown here is derived from an EMBL/GenBank/DDBJ whole genome shotgun (WGS) entry which is preliminary data.</text>
</comment>
<evidence type="ECO:0000256" key="9">
    <source>
        <dbReference type="ARBA" id="ARBA00023157"/>
    </source>
</evidence>
<dbReference type="PANTHER" id="PTHR38839">
    <property type="entry name" value="TRANSCRIPTIONAL REGULATOR WHID-RELATED"/>
    <property type="match status" value="1"/>
</dbReference>
<comment type="similarity">
    <text evidence="2 11">Belongs to the WhiB family.</text>
</comment>
<evidence type="ECO:0000256" key="5">
    <source>
        <dbReference type="ARBA" id="ARBA00023004"/>
    </source>
</evidence>
<dbReference type="HAMAP" id="MF_01479">
    <property type="entry name" value="WhiB"/>
    <property type="match status" value="1"/>
</dbReference>
<feature type="binding site" evidence="11">
    <location>
        <position position="46"/>
    </location>
    <ligand>
        <name>[4Fe-4S] cluster</name>
        <dbReference type="ChEBI" id="CHEBI:49883"/>
    </ligand>
</feature>
<dbReference type="GO" id="GO:0035731">
    <property type="term" value="F:dinitrosyl-iron complex binding"/>
    <property type="evidence" value="ECO:0007669"/>
    <property type="project" value="UniProtKB-UniRule"/>
</dbReference>
<evidence type="ECO:0000256" key="1">
    <source>
        <dbReference type="ARBA" id="ARBA00004496"/>
    </source>
</evidence>
<dbReference type="Proteomes" id="UP000253495">
    <property type="component" value="Unassembled WGS sequence"/>
</dbReference>
<evidence type="ECO:0000256" key="2">
    <source>
        <dbReference type="ARBA" id="ARBA00006597"/>
    </source>
</evidence>
<keyword evidence="4 11" id="KW-0479">Metal-binding</keyword>
<dbReference type="GO" id="GO:0051539">
    <property type="term" value="F:4 iron, 4 sulfur cluster binding"/>
    <property type="evidence" value="ECO:0007669"/>
    <property type="project" value="UniProtKB-UniRule"/>
</dbReference>
<evidence type="ECO:0000256" key="7">
    <source>
        <dbReference type="ARBA" id="ARBA00023015"/>
    </source>
</evidence>
<comment type="subcellular location">
    <subcellularLocation>
        <location evidence="1 11">Cytoplasm</location>
    </subcellularLocation>
</comment>
<sequence>MDEHDKTDWRHRAACRDEDPELFFPISDMGPGARQAEQAKAVCARCPVRSECLNYALNNGLNHGIFGGMTERERHQFNRTSHSRSRAA</sequence>
<organism evidence="13 14">
    <name type="scientific">Halopolyspora algeriensis</name>
    <dbReference type="NCBI Taxonomy" id="1500506"/>
    <lineage>
        <taxon>Bacteria</taxon>
        <taxon>Bacillati</taxon>
        <taxon>Actinomycetota</taxon>
        <taxon>Actinomycetes</taxon>
        <taxon>Actinomycetes incertae sedis</taxon>
        <taxon>Halopolyspora</taxon>
    </lineage>
</organism>
<evidence type="ECO:0000256" key="6">
    <source>
        <dbReference type="ARBA" id="ARBA00023014"/>
    </source>
</evidence>
<dbReference type="GO" id="GO:0003677">
    <property type="term" value="F:DNA binding"/>
    <property type="evidence" value="ECO:0007669"/>
    <property type="project" value="UniProtKB-UniRule"/>
</dbReference>
<keyword evidence="8 11" id="KW-0238">DNA-binding</keyword>
<dbReference type="Pfam" id="PF02467">
    <property type="entry name" value="Whib"/>
    <property type="match status" value="1"/>
</dbReference>
<keyword evidence="3 11" id="KW-0004">4Fe-4S</keyword>
<keyword evidence="6 11" id="KW-0411">Iron-sulfur</keyword>
<dbReference type="InterPro" id="IPR034768">
    <property type="entry name" value="4FE4S_WBL"/>
</dbReference>
<evidence type="ECO:0000313" key="14">
    <source>
        <dbReference type="Proteomes" id="UP000253495"/>
    </source>
</evidence>
<dbReference type="GO" id="GO:0045892">
    <property type="term" value="P:negative regulation of DNA-templated transcription"/>
    <property type="evidence" value="ECO:0007669"/>
    <property type="project" value="TreeGrafter"/>
</dbReference>
<evidence type="ECO:0000256" key="4">
    <source>
        <dbReference type="ARBA" id="ARBA00022723"/>
    </source>
</evidence>
<accession>A0A368VW61</accession>
<dbReference type="GO" id="GO:0045454">
    <property type="term" value="P:cell redox homeostasis"/>
    <property type="evidence" value="ECO:0007669"/>
    <property type="project" value="TreeGrafter"/>
</dbReference>
<dbReference type="PANTHER" id="PTHR38839:SF6">
    <property type="entry name" value="TRANSCRIPTIONAL REGULATOR WHIB1"/>
    <property type="match status" value="1"/>
</dbReference>
<comment type="function">
    <text evidence="11">Acts as a transcriptional regulator. Probably redox-responsive. The apo- but not holo-form probably binds DNA.</text>
</comment>
<feature type="binding site" evidence="11">
    <location>
        <position position="15"/>
    </location>
    <ligand>
        <name>[4Fe-4S] cluster</name>
        <dbReference type="ChEBI" id="CHEBI:49883"/>
    </ligand>
</feature>
<dbReference type="EMBL" id="QPJC01000002">
    <property type="protein sequence ID" value="RCW46115.1"/>
    <property type="molecule type" value="Genomic_DNA"/>
</dbReference>
<dbReference type="AlphaFoldDB" id="A0A368VW61"/>
<feature type="binding site" evidence="11">
    <location>
        <position position="43"/>
    </location>
    <ligand>
        <name>[4Fe-4S] cluster</name>
        <dbReference type="ChEBI" id="CHEBI:49883"/>
    </ligand>
</feature>
<name>A0A368VW61_9ACTN</name>
<dbReference type="GO" id="GO:0046872">
    <property type="term" value="F:metal ion binding"/>
    <property type="evidence" value="ECO:0007669"/>
    <property type="project" value="UniProtKB-KW"/>
</dbReference>
<evidence type="ECO:0000256" key="8">
    <source>
        <dbReference type="ARBA" id="ARBA00023125"/>
    </source>
</evidence>
<comment type="PTM">
    <text evidence="11">The Fe-S cluster can be nitrosylated by nitric oxide (NO).</text>
</comment>
<feature type="domain" description="4Fe-4S Wbl-type" evidence="12">
    <location>
        <begin position="14"/>
        <end position="76"/>
    </location>
</feature>
<keyword evidence="9 11" id="KW-1015">Disulfide bond</keyword>
<gene>
    <name evidence="11" type="primary">whiB</name>
    <name evidence="13" type="ORF">DFQ14_102417</name>
</gene>
<dbReference type="OrthoDB" id="8104048at2"/>
<dbReference type="GO" id="GO:0047134">
    <property type="term" value="F:protein-disulfide reductase [NAD(P)H] activity"/>
    <property type="evidence" value="ECO:0007669"/>
    <property type="project" value="TreeGrafter"/>
</dbReference>
<keyword evidence="7 11" id="KW-0805">Transcription regulation</keyword>
<dbReference type="InterPro" id="IPR003482">
    <property type="entry name" value="Whib"/>
</dbReference>
<keyword evidence="10 11" id="KW-0804">Transcription</keyword>
<dbReference type="RefSeq" id="WP_114451922.1">
    <property type="nucleotide sequence ID" value="NZ_QPJC01000002.1"/>
</dbReference>
<dbReference type="PROSITE" id="PS51674">
    <property type="entry name" value="4FE4S_WBL"/>
    <property type="match status" value="1"/>
</dbReference>
<evidence type="ECO:0000256" key="3">
    <source>
        <dbReference type="ARBA" id="ARBA00022485"/>
    </source>
</evidence>
<dbReference type="GO" id="GO:0005737">
    <property type="term" value="C:cytoplasm"/>
    <property type="evidence" value="ECO:0007669"/>
    <property type="project" value="UniProtKB-SubCell"/>
</dbReference>